<dbReference type="AlphaFoldDB" id="A0A5Q0Q9D6"/>
<gene>
    <name evidence="2" type="ORF">GFH32_06760</name>
</gene>
<sequence>MTHFRYLLFFSCLFIKLNLCAQTGIERSIKEYQVTVRTDNGSIKGLLQQVNKYSIDVIGKSGAKNIPVTSIKEIKVKFDRERKIALYEGMAKTGIGIVESSFDDDRPNIRKDENGRPIYDNPADEPTLSDAAAKALLGTATIATAAAADQVTRLIYKPSIEAFKVHADSASFTDIKRHLSLYSVATQASPDYSRILDDQLKESIKVKKLDIKDNPFRNKDLIKR</sequence>
<dbReference type="EMBL" id="CP045652">
    <property type="protein sequence ID" value="QGA26036.1"/>
    <property type="molecule type" value="Genomic_DNA"/>
</dbReference>
<evidence type="ECO:0000256" key="1">
    <source>
        <dbReference type="SAM" id="SignalP"/>
    </source>
</evidence>
<reference evidence="2 3" key="1">
    <citation type="submission" date="2019-10" db="EMBL/GenBank/DDBJ databases">
        <authorList>
            <person name="Dong K."/>
        </authorList>
    </citation>
    <scope>NUCLEOTIDE SEQUENCE [LARGE SCALE GENOMIC DNA]</scope>
    <source>
        <strain evidence="3">dk4302</strain>
    </source>
</reference>
<accession>A0A5Q0Q9D6</accession>
<proteinExistence type="predicted"/>
<evidence type="ECO:0000313" key="3">
    <source>
        <dbReference type="Proteomes" id="UP000326921"/>
    </source>
</evidence>
<feature type="chain" id="PRO_5024944698" description="DUF4230 domain-containing protein" evidence="1">
    <location>
        <begin position="22"/>
        <end position="224"/>
    </location>
</feature>
<dbReference type="Proteomes" id="UP000326921">
    <property type="component" value="Chromosome"/>
</dbReference>
<dbReference type="RefSeq" id="WP_153510496.1">
    <property type="nucleotide sequence ID" value="NZ_CP045652.1"/>
</dbReference>
<protein>
    <recommendedName>
        <fullName evidence="4">DUF4230 domain-containing protein</fullName>
    </recommendedName>
</protein>
<dbReference type="KEGG" id="sphe:GFH32_06760"/>
<name>A0A5Q0Q9D6_9SPHI</name>
<evidence type="ECO:0008006" key="4">
    <source>
        <dbReference type="Google" id="ProtNLM"/>
    </source>
</evidence>
<feature type="signal peptide" evidence="1">
    <location>
        <begin position="1"/>
        <end position="21"/>
    </location>
</feature>
<evidence type="ECO:0000313" key="2">
    <source>
        <dbReference type="EMBL" id="QGA26036.1"/>
    </source>
</evidence>
<keyword evidence="3" id="KW-1185">Reference proteome</keyword>
<keyword evidence="1" id="KW-0732">Signal</keyword>
<organism evidence="2 3">
    <name type="scientific">Sphingobacterium zhuxiongii</name>
    <dbReference type="NCBI Taxonomy" id="2662364"/>
    <lineage>
        <taxon>Bacteria</taxon>
        <taxon>Pseudomonadati</taxon>
        <taxon>Bacteroidota</taxon>
        <taxon>Sphingobacteriia</taxon>
        <taxon>Sphingobacteriales</taxon>
        <taxon>Sphingobacteriaceae</taxon>
        <taxon>Sphingobacterium</taxon>
    </lineage>
</organism>